<evidence type="ECO:0000256" key="2">
    <source>
        <dbReference type="SAM" id="Phobius"/>
    </source>
</evidence>
<name>A0A7W0HLS7_9BACT</name>
<comment type="caution">
    <text evidence="3">The sequence shown here is derived from an EMBL/GenBank/DDBJ whole genome shotgun (WGS) entry which is preliminary data.</text>
</comment>
<feature type="compositionally biased region" description="Polar residues" evidence="1">
    <location>
        <begin position="366"/>
        <end position="382"/>
    </location>
</feature>
<keyword evidence="2" id="KW-1133">Transmembrane helix</keyword>
<accession>A0A7W0HLS7</accession>
<evidence type="ECO:0000313" key="4">
    <source>
        <dbReference type="Proteomes" id="UP000525298"/>
    </source>
</evidence>
<evidence type="ECO:0000256" key="1">
    <source>
        <dbReference type="SAM" id="MobiDB-lite"/>
    </source>
</evidence>
<sequence>MAPLWQIHDLMDLEYLLRLRADADNGRDAAMDRRIYLEYVSRHPQTADRRSVLKHWLQTRRQSRTADDNQEILPGRVYAQAMRMAGWIIFLAAFFAGAALAGSLLSYGGTTPVNVFTCLWVLLVPQILLLALLAAASVLSRIRPSFGKNGLYFLISALLRRLALRLIDWIAPRLSVQQQNRFQEVVGMVGRSRTVYGNIFFWPVFNTAQLAGISFNLGVLAAMLMRITLTDVAFGWQSTLRPDPQTVYAIMEFLAAPWAWFLEPPVAHPTAAQIAGSKMVLKEGIYGLASADLASWWPFLCFSVLFYGLVPRVVLLGLGWWQQRRHLARLHFTHGPCDRLWLQMTAPNVETRSPQTDAQKPGGRTKTGSGPETPQQTHNSPPDSGCSVVLMVPEEAGMDISAMAEKIRRQTGLETAAGISATGDADQDVKQLSRALENAGMNQVRVAVVIEAWQPPIRENLAWIRRIRNAAGPTASLILFLVGKPDKTSALPGVPTKTEQATWQQAVNGLADPYIRLEMPGG</sequence>
<keyword evidence="2" id="KW-0812">Transmembrane</keyword>
<feature type="transmembrane region" description="Helical" evidence="2">
    <location>
        <begin position="85"/>
        <end position="107"/>
    </location>
</feature>
<protein>
    <recommendedName>
        <fullName evidence="5">DUF2868 domain-containing protein</fullName>
    </recommendedName>
</protein>
<dbReference type="Proteomes" id="UP000525298">
    <property type="component" value="Unassembled WGS sequence"/>
</dbReference>
<feature type="region of interest" description="Disordered" evidence="1">
    <location>
        <begin position="350"/>
        <end position="386"/>
    </location>
</feature>
<dbReference type="Pfam" id="PF11067">
    <property type="entry name" value="DUF2868"/>
    <property type="match status" value="1"/>
</dbReference>
<gene>
    <name evidence="3" type="ORF">HNR65_002986</name>
</gene>
<feature type="transmembrane region" description="Helical" evidence="2">
    <location>
        <begin position="119"/>
        <end position="139"/>
    </location>
</feature>
<dbReference type="AlphaFoldDB" id="A0A7W0HLS7"/>
<dbReference type="EMBL" id="JACDUS010000011">
    <property type="protein sequence ID" value="MBA2882632.1"/>
    <property type="molecule type" value="Genomic_DNA"/>
</dbReference>
<reference evidence="3 4" key="1">
    <citation type="submission" date="2020-07" db="EMBL/GenBank/DDBJ databases">
        <title>Genomic Encyclopedia of Type Strains, Phase IV (KMG-IV): sequencing the most valuable type-strain genomes for metagenomic binning, comparative biology and taxonomic classification.</title>
        <authorList>
            <person name="Goeker M."/>
        </authorList>
    </citation>
    <scope>NUCLEOTIDE SEQUENCE [LARGE SCALE GENOMIC DNA]</scope>
    <source>
        <strain evidence="3 4">DSM 17721</strain>
    </source>
</reference>
<organism evidence="3 4">
    <name type="scientific">Desulfosalsimonas propionicica</name>
    <dbReference type="NCBI Taxonomy" id="332175"/>
    <lineage>
        <taxon>Bacteria</taxon>
        <taxon>Pseudomonadati</taxon>
        <taxon>Thermodesulfobacteriota</taxon>
        <taxon>Desulfobacteria</taxon>
        <taxon>Desulfobacterales</taxon>
        <taxon>Desulfosalsimonadaceae</taxon>
        <taxon>Desulfosalsimonas</taxon>
    </lineage>
</organism>
<evidence type="ECO:0008006" key="5">
    <source>
        <dbReference type="Google" id="ProtNLM"/>
    </source>
</evidence>
<dbReference type="InterPro" id="IPR021296">
    <property type="entry name" value="DUF2868"/>
</dbReference>
<feature type="transmembrane region" description="Helical" evidence="2">
    <location>
        <begin position="199"/>
        <end position="225"/>
    </location>
</feature>
<evidence type="ECO:0000313" key="3">
    <source>
        <dbReference type="EMBL" id="MBA2882632.1"/>
    </source>
</evidence>
<feature type="transmembrane region" description="Helical" evidence="2">
    <location>
        <begin position="296"/>
        <end position="321"/>
    </location>
</feature>
<dbReference type="RefSeq" id="WP_181552264.1">
    <property type="nucleotide sequence ID" value="NZ_JACDUS010000011.1"/>
</dbReference>
<keyword evidence="2" id="KW-0472">Membrane</keyword>
<keyword evidence="4" id="KW-1185">Reference proteome</keyword>
<proteinExistence type="predicted"/>